<sequence>MLRCRSGVRPAAVVGFRPATSEAGRLTSRRKEDYKWKGSTLYTNLRYISWLLGNAVHEQRFGSSVTKLVAVARQWERLYECLSVFMLHSCWATRKTRKTSERHKSHVSCWAMERTLQATFRFMVPSDFWSQLAWQENHFTDQKDDDEPDELIALVEIDVRNVKEG</sequence>
<protein>
    <submittedName>
        <fullName evidence="1">Uncharacterized protein</fullName>
    </submittedName>
</protein>
<gene>
    <name evidence="1" type="ORF">NDU88_004598</name>
</gene>
<dbReference type="EMBL" id="JANPWB010000010">
    <property type="protein sequence ID" value="KAJ1138207.1"/>
    <property type="molecule type" value="Genomic_DNA"/>
</dbReference>
<dbReference type="AlphaFoldDB" id="A0AAV7QCH5"/>
<evidence type="ECO:0000313" key="2">
    <source>
        <dbReference type="Proteomes" id="UP001066276"/>
    </source>
</evidence>
<evidence type="ECO:0000313" key="1">
    <source>
        <dbReference type="EMBL" id="KAJ1138207.1"/>
    </source>
</evidence>
<comment type="caution">
    <text evidence="1">The sequence shown here is derived from an EMBL/GenBank/DDBJ whole genome shotgun (WGS) entry which is preliminary data.</text>
</comment>
<keyword evidence="2" id="KW-1185">Reference proteome</keyword>
<dbReference type="Proteomes" id="UP001066276">
    <property type="component" value="Chromosome 6"/>
</dbReference>
<reference evidence="1" key="1">
    <citation type="journal article" date="2022" name="bioRxiv">
        <title>Sequencing and chromosome-scale assembly of the giantPleurodeles waltlgenome.</title>
        <authorList>
            <person name="Brown T."/>
            <person name="Elewa A."/>
            <person name="Iarovenko S."/>
            <person name="Subramanian E."/>
            <person name="Araus A.J."/>
            <person name="Petzold A."/>
            <person name="Susuki M."/>
            <person name="Suzuki K.-i.T."/>
            <person name="Hayashi T."/>
            <person name="Toyoda A."/>
            <person name="Oliveira C."/>
            <person name="Osipova E."/>
            <person name="Leigh N.D."/>
            <person name="Simon A."/>
            <person name="Yun M.H."/>
        </authorList>
    </citation>
    <scope>NUCLEOTIDE SEQUENCE</scope>
    <source>
        <strain evidence="1">20211129_DDA</strain>
        <tissue evidence="1">Liver</tissue>
    </source>
</reference>
<proteinExistence type="predicted"/>
<organism evidence="1 2">
    <name type="scientific">Pleurodeles waltl</name>
    <name type="common">Iberian ribbed newt</name>
    <dbReference type="NCBI Taxonomy" id="8319"/>
    <lineage>
        <taxon>Eukaryota</taxon>
        <taxon>Metazoa</taxon>
        <taxon>Chordata</taxon>
        <taxon>Craniata</taxon>
        <taxon>Vertebrata</taxon>
        <taxon>Euteleostomi</taxon>
        <taxon>Amphibia</taxon>
        <taxon>Batrachia</taxon>
        <taxon>Caudata</taxon>
        <taxon>Salamandroidea</taxon>
        <taxon>Salamandridae</taxon>
        <taxon>Pleurodelinae</taxon>
        <taxon>Pleurodeles</taxon>
    </lineage>
</organism>
<accession>A0AAV7QCH5</accession>
<name>A0AAV7QCH5_PLEWA</name>